<sequence>MYSTEVLRDEMRSTCSPPCICPQSALACVFQVSTGSWAIRRPKH</sequence>
<dbReference type="EMBL" id="GBXM01070706">
    <property type="protein sequence ID" value="JAH37871.1"/>
    <property type="molecule type" value="Transcribed_RNA"/>
</dbReference>
<accession>A0A0E9S9C8</accession>
<proteinExistence type="predicted"/>
<organism evidence="1">
    <name type="scientific">Anguilla anguilla</name>
    <name type="common">European freshwater eel</name>
    <name type="synonym">Muraena anguilla</name>
    <dbReference type="NCBI Taxonomy" id="7936"/>
    <lineage>
        <taxon>Eukaryota</taxon>
        <taxon>Metazoa</taxon>
        <taxon>Chordata</taxon>
        <taxon>Craniata</taxon>
        <taxon>Vertebrata</taxon>
        <taxon>Euteleostomi</taxon>
        <taxon>Actinopterygii</taxon>
        <taxon>Neopterygii</taxon>
        <taxon>Teleostei</taxon>
        <taxon>Anguilliformes</taxon>
        <taxon>Anguillidae</taxon>
        <taxon>Anguilla</taxon>
    </lineage>
</organism>
<protein>
    <submittedName>
        <fullName evidence="1">Uncharacterized protein</fullName>
    </submittedName>
</protein>
<dbReference type="AlphaFoldDB" id="A0A0E9S9C8"/>
<reference evidence="1" key="1">
    <citation type="submission" date="2014-11" db="EMBL/GenBank/DDBJ databases">
        <authorList>
            <person name="Amaro Gonzalez C."/>
        </authorList>
    </citation>
    <scope>NUCLEOTIDE SEQUENCE</scope>
</reference>
<reference evidence="1" key="2">
    <citation type="journal article" date="2015" name="Fish Shellfish Immunol.">
        <title>Early steps in the European eel (Anguilla anguilla)-Vibrio vulnificus interaction in the gills: Role of the RtxA13 toxin.</title>
        <authorList>
            <person name="Callol A."/>
            <person name="Pajuelo D."/>
            <person name="Ebbesson L."/>
            <person name="Teles M."/>
            <person name="MacKenzie S."/>
            <person name="Amaro C."/>
        </authorList>
    </citation>
    <scope>NUCLEOTIDE SEQUENCE</scope>
</reference>
<evidence type="ECO:0000313" key="1">
    <source>
        <dbReference type="EMBL" id="JAH37871.1"/>
    </source>
</evidence>
<name>A0A0E9S9C8_ANGAN</name>